<dbReference type="InterPro" id="IPR029409">
    <property type="entry name" value="TMEM237"/>
</dbReference>
<keyword evidence="9" id="KW-0966">Cell projection</keyword>
<evidence type="ECO:0000256" key="11">
    <source>
        <dbReference type="SAM" id="Phobius"/>
    </source>
</evidence>
<feature type="transmembrane region" description="Helical" evidence="11">
    <location>
        <begin position="230"/>
        <end position="251"/>
    </location>
</feature>
<accession>A0A9J2P698</accession>
<proteinExistence type="inferred from homology"/>
<sequence length="272" mass="30770">MAATIVNNERRQIHMLEFFSESQQEGCDKEKPDVAEVVANSTTMRHTENAAANTFSQPIHDVFVQYNQTFRRTDRKRYEQMIEARKNEIELARFESTEAALAVQTFFHNLSLIFQGFLSGLATAHAIFAFIFADVETLNKGYEWIAMPVHATFYVCFVISTVSALDRLEFGGGFMQTLKKLINVQCSCLGVFFWTTGLALTLSSTIYDECLSMPSAENCQAEFGVNPPVIWRWLSAIRAATALFGWFLLALSPNANFLREQIQKPCIRIIGC</sequence>
<feature type="transmembrane region" description="Helical" evidence="11">
    <location>
        <begin position="186"/>
        <end position="207"/>
    </location>
</feature>
<keyword evidence="8 11" id="KW-0472">Membrane</keyword>
<dbReference type="PANTHER" id="PTHR28388">
    <property type="entry name" value="TRANSMEMBRANE PROTEIN 237"/>
    <property type="match status" value="1"/>
</dbReference>
<dbReference type="GO" id="GO:0035869">
    <property type="term" value="C:ciliary transition zone"/>
    <property type="evidence" value="ECO:0007669"/>
    <property type="project" value="TreeGrafter"/>
</dbReference>
<dbReference type="AlphaFoldDB" id="A0A9J2P698"/>
<dbReference type="GO" id="GO:0016020">
    <property type="term" value="C:membrane"/>
    <property type="evidence" value="ECO:0007669"/>
    <property type="project" value="UniProtKB-SubCell"/>
</dbReference>
<comment type="function">
    <text evidence="10">Component of the transition zone in primary cilia. Required for ciliogenesis.</text>
</comment>
<evidence type="ECO:0000256" key="7">
    <source>
        <dbReference type="ARBA" id="ARBA00023069"/>
    </source>
</evidence>
<keyword evidence="12" id="KW-1185">Reference proteome</keyword>
<evidence type="ECO:0000256" key="8">
    <source>
        <dbReference type="ARBA" id="ARBA00023136"/>
    </source>
</evidence>
<keyword evidence="7" id="KW-0969">Cilium</keyword>
<evidence type="ECO:0000256" key="6">
    <source>
        <dbReference type="ARBA" id="ARBA00022989"/>
    </source>
</evidence>
<evidence type="ECO:0000256" key="1">
    <source>
        <dbReference type="ARBA" id="ARBA00004138"/>
    </source>
</evidence>
<organism evidence="12 13">
    <name type="scientific">Ascaris lumbricoides</name>
    <name type="common">Giant roundworm</name>
    <dbReference type="NCBI Taxonomy" id="6252"/>
    <lineage>
        <taxon>Eukaryota</taxon>
        <taxon>Metazoa</taxon>
        <taxon>Ecdysozoa</taxon>
        <taxon>Nematoda</taxon>
        <taxon>Chromadorea</taxon>
        <taxon>Rhabditida</taxon>
        <taxon>Spirurina</taxon>
        <taxon>Ascaridomorpha</taxon>
        <taxon>Ascaridoidea</taxon>
        <taxon>Ascarididae</taxon>
        <taxon>Ascaris</taxon>
    </lineage>
</organism>
<evidence type="ECO:0000256" key="10">
    <source>
        <dbReference type="ARBA" id="ARBA00025631"/>
    </source>
</evidence>
<evidence type="ECO:0000313" key="13">
    <source>
        <dbReference type="WBParaSite" id="ALUE_0000507401-mRNA-1"/>
    </source>
</evidence>
<keyword evidence="4 11" id="KW-0812">Transmembrane</keyword>
<evidence type="ECO:0000256" key="3">
    <source>
        <dbReference type="ARBA" id="ARBA00008783"/>
    </source>
</evidence>
<evidence type="ECO:0000256" key="9">
    <source>
        <dbReference type="ARBA" id="ARBA00023273"/>
    </source>
</evidence>
<comment type="similarity">
    <text evidence="3">Belongs to the TMEM237 family.</text>
</comment>
<feature type="transmembrane region" description="Helical" evidence="11">
    <location>
        <begin position="112"/>
        <end position="133"/>
    </location>
</feature>
<comment type="subcellular location">
    <subcellularLocation>
        <location evidence="1">Cell projection</location>
        <location evidence="1">Cilium</location>
    </subcellularLocation>
    <subcellularLocation>
        <location evidence="2">Membrane</location>
        <topology evidence="2">Multi-pass membrane protein</topology>
    </subcellularLocation>
</comment>
<dbReference type="WBParaSite" id="ALUE_0000507401-mRNA-1">
    <property type="protein sequence ID" value="ALUE_0000507401-mRNA-1"/>
    <property type="gene ID" value="ALUE_0000507401"/>
</dbReference>
<dbReference type="Proteomes" id="UP000036681">
    <property type="component" value="Unplaced"/>
</dbReference>
<reference evidence="13" key="1">
    <citation type="submission" date="2023-03" db="UniProtKB">
        <authorList>
            <consortium name="WormBaseParasite"/>
        </authorList>
    </citation>
    <scope>IDENTIFICATION</scope>
</reference>
<evidence type="ECO:0000256" key="4">
    <source>
        <dbReference type="ARBA" id="ARBA00022692"/>
    </source>
</evidence>
<feature type="transmembrane region" description="Helical" evidence="11">
    <location>
        <begin position="145"/>
        <end position="165"/>
    </location>
</feature>
<evidence type="ECO:0000256" key="5">
    <source>
        <dbReference type="ARBA" id="ARBA00022794"/>
    </source>
</evidence>
<dbReference type="PANTHER" id="PTHR28388:SF1">
    <property type="entry name" value="TRANSMEMBRANE PROTEIN 237"/>
    <property type="match status" value="1"/>
</dbReference>
<dbReference type="GO" id="GO:0060271">
    <property type="term" value="P:cilium assembly"/>
    <property type="evidence" value="ECO:0007669"/>
    <property type="project" value="TreeGrafter"/>
</dbReference>
<keyword evidence="6 11" id="KW-1133">Transmembrane helix</keyword>
<evidence type="ECO:0000313" key="12">
    <source>
        <dbReference type="Proteomes" id="UP000036681"/>
    </source>
</evidence>
<name>A0A9J2P698_ASCLU</name>
<keyword evidence="5" id="KW-0970">Cilium biogenesis/degradation</keyword>
<dbReference type="Pfam" id="PF15383">
    <property type="entry name" value="TMEM237"/>
    <property type="match status" value="1"/>
</dbReference>
<protein>
    <submittedName>
        <fullName evidence="13">MARVEL domain-containing protein</fullName>
    </submittedName>
</protein>
<evidence type="ECO:0000256" key="2">
    <source>
        <dbReference type="ARBA" id="ARBA00004141"/>
    </source>
</evidence>